<accession>A0A1J1H330</accession>
<evidence type="ECO:0000313" key="6">
    <source>
        <dbReference type="EMBL" id="CRG97893.1"/>
    </source>
</evidence>
<dbReference type="Proteomes" id="UP000220797">
    <property type="component" value="Unassembled WGS sequence"/>
</dbReference>
<dbReference type="Gene3D" id="3.30.2380.10">
    <property type="entry name" value="CGI121/TPRKB"/>
    <property type="match status" value="1"/>
</dbReference>
<dbReference type="OMA" id="FFLSAHE"/>
<reference evidence="6" key="1">
    <citation type="submission" date="2015-04" db="EMBL/GenBank/DDBJ databases">
        <authorList>
            <consortium name="Pathogen Informatics"/>
        </authorList>
    </citation>
    <scope>NUCLEOTIDE SEQUENCE [LARGE SCALE GENOMIC DNA]</scope>
    <source>
        <strain evidence="6">8A</strain>
    </source>
</reference>
<evidence type="ECO:0000256" key="1">
    <source>
        <dbReference type="ARBA" id="ARBA00004123"/>
    </source>
</evidence>
<protein>
    <submittedName>
        <fullName evidence="6">EKC/KEOPS complex subunit CGI121, putative</fullName>
    </submittedName>
</protein>
<name>A0A1J1H330_PLAGA</name>
<dbReference type="PANTHER" id="PTHR15840:SF10">
    <property type="entry name" value="EKC_KEOPS COMPLEX SUBUNIT TPRKB"/>
    <property type="match status" value="1"/>
</dbReference>
<dbReference type="InterPro" id="IPR013926">
    <property type="entry name" value="CGI121/TPRKB"/>
</dbReference>
<keyword evidence="3" id="KW-0819">tRNA processing</keyword>
<sequence>MRKRELCILNNKLDTTLILFKNVVNAKNILESYNKHISDFNDTNHFFLLLDSELIFNENHILHSIYRAYYNFITKKRITKNMILEIFFLLSPHENINECLKQYQIKNDSSSIIYVGLNVTNEEIDTFVDLIEGERINFNEISFLHDKKKISDNFKCTDINNLEKFIYHNIASKKLNLS</sequence>
<dbReference type="SUPFAM" id="SSF143870">
    <property type="entry name" value="PF0523-like"/>
    <property type="match status" value="1"/>
</dbReference>
<dbReference type="GO" id="GO:0005829">
    <property type="term" value="C:cytosol"/>
    <property type="evidence" value="ECO:0007669"/>
    <property type="project" value="TreeGrafter"/>
</dbReference>
<evidence type="ECO:0000313" key="7">
    <source>
        <dbReference type="Proteomes" id="UP000220797"/>
    </source>
</evidence>
<dbReference type="GO" id="GO:0005634">
    <property type="term" value="C:nucleus"/>
    <property type="evidence" value="ECO:0007669"/>
    <property type="project" value="UniProtKB-SubCell"/>
</dbReference>
<evidence type="ECO:0000256" key="4">
    <source>
        <dbReference type="ARBA" id="ARBA00023242"/>
    </source>
</evidence>
<proteinExistence type="inferred from homology"/>
<dbReference type="EMBL" id="CVMV01000117">
    <property type="protein sequence ID" value="CRG97893.1"/>
    <property type="molecule type" value="Genomic_DNA"/>
</dbReference>
<dbReference type="OrthoDB" id="329139at2759"/>
<dbReference type="InterPro" id="IPR036504">
    <property type="entry name" value="CGI121/TPRKB_sf"/>
</dbReference>
<evidence type="ECO:0000256" key="5">
    <source>
        <dbReference type="RuleBase" id="RU004398"/>
    </source>
</evidence>
<dbReference type="AlphaFoldDB" id="A0A1J1H330"/>
<comment type="similarity">
    <text evidence="2 5">Belongs to the CGI121/TPRKB family.</text>
</comment>
<gene>
    <name evidence="6" type="primary">CGI121</name>
    <name evidence="6" type="ORF">PGAL8A_00033000</name>
</gene>
<dbReference type="GO" id="GO:0000408">
    <property type="term" value="C:EKC/KEOPS complex"/>
    <property type="evidence" value="ECO:0007669"/>
    <property type="project" value="TreeGrafter"/>
</dbReference>
<dbReference type="VEuPathDB" id="PlasmoDB:PGAL8A_00033000"/>
<organism evidence="6 7">
    <name type="scientific">Plasmodium gallinaceum</name>
    <dbReference type="NCBI Taxonomy" id="5849"/>
    <lineage>
        <taxon>Eukaryota</taxon>
        <taxon>Sar</taxon>
        <taxon>Alveolata</taxon>
        <taxon>Apicomplexa</taxon>
        <taxon>Aconoidasida</taxon>
        <taxon>Haemosporida</taxon>
        <taxon>Plasmodiidae</taxon>
        <taxon>Plasmodium</taxon>
        <taxon>Plasmodium (Haemamoeba)</taxon>
    </lineage>
</organism>
<dbReference type="PANTHER" id="PTHR15840">
    <property type="entry name" value="CGI-121 FAMILY MEMBER"/>
    <property type="match status" value="1"/>
</dbReference>
<dbReference type="GeneID" id="39728853"/>
<comment type="caution">
    <text evidence="6">The sequence shown here is derived from an EMBL/GenBank/DDBJ whole genome shotgun (WGS) entry which is preliminary data.</text>
</comment>
<dbReference type="Pfam" id="PF08617">
    <property type="entry name" value="CGI-121"/>
    <property type="match status" value="1"/>
</dbReference>
<evidence type="ECO:0000256" key="3">
    <source>
        <dbReference type="ARBA" id="ARBA00022694"/>
    </source>
</evidence>
<keyword evidence="4 5" id="KW-0539">Nucleus</keyword>
<comment type="subcellular location">
    <subcellularLocation>
        <location evidence="1">Nucleus</location>
    </subcellularLocation>
</comment>
<keyword evidence="7" id="KW-1185">Reference proteome</keyword>
<dbReference type="GO" id="GO:0002949">
    <property type="term" value="P:tRNA threonylcarbamoyladenosine modification"/>
    <property type="evidence" value="ECO:0007669"/>
    <property type="project" value="TreeGrafter"/>
</dbReference>
<evidence type="ECO:0000256" key="2">
    <source>
        <dbReference type="ARBA" id="ARBA00005546"/>
    </source>
</evidence>
<dbReference type="RefSeq" id="XP_028530692.1">
    <property type="nucleotide sequence ID" value="XM_028674328.1"/>
</dbReference>